<organism evidence="1">
    <name type="scientific">Euplotes harpa</name>
    <dbReference type="NCBI Taxonomy" id="151035"/>
    <lineage>
        <taxon>Eukaryota</taxon>
        <taxon>Sar</taxon>
        <taxon>Alveolata</taxon>
        <taxon>Ciliophora</taxon>
        <taxon>Intramacronucleata</taxon>
        <taxon>Spirotrichea</taxon>
        <taxon>Hypotrichia</taxon>
        <taxon>Euplotida</taxon>
        <taxon>Euplotidae</taxon>
        <taxon>Euplotes</taxon>
    </lineage>
</organism>
<evidence type="ECO:0000313" key="1">
    <source>
        <dbReference type="EMBL" id="CAE0344941.1"/>
    </source>
</evidence>
<accession>A0A7S3J5D1</accession>
<reference evidence="1" key="1">
    <citation type="submission" date="2021-01" db="EMBL/GenBank/DDBJ databases">
        <authorList>
            <person name="Corre E."/>
            <person name="Pelletier E."/>
            <person name="Niang G."/>
            <person name="Scheremetjew M."/>
            <person name="Finn R."/>
            <person name="Kale V."/>
            <person name="Holt S."/>
            <person name="Cochrane G."/>
            <person name="Meng A."/>
            <person name="Brown T."/>
            <person name="Cohen L."/>
        </authorList>
    </citation>
    <scope>NUCLEOTIDE SEQUENCE</scope>
    <source>
        <strain evidence="1">FSP1.4</strain>
    </source>
</reference>
<protein>
    <submittedName>
        <fullName evidence="1">Uncharacterized protein</fullName>
    </submittedName>
</protein>
<proteinExistence type="predicted"/>
<dbReference type="EMBL" id="HBII01008901">
    <property type="protein sequence ID" value="CAE0344941.1"/>
    <property type="molecule type" value="Transcribed_RNA"/>
</dbReference>
<name>A0A7S3J5D1_9SPIT</name>
<dbReference type="AlphaFoldDB" id="A0A7S3J5D1"/>
<sequence>MTKSAKMILAKDRITTTGTSVHTKDHTITADVSTLTQRTARRTTSCPLRTRSSRGRIQGASRPIRLIESHGQRMLTKQKVWRLASSSFLLRRLVTMTSKLSRALRSLQSITSLSRTKPSYKGEKLLPVDEYACNKVHSDVYQDTHGRNVVTLFKIGFTMINSKSKAAALDESLDHSSSEDEKLAKYDEKSISVSNKKFFK</sequence>
<gene>
    <name evidence="1" type="ORF">EHAR0213_LOCUS3850</name>
</gene>